<dbReference type="Proteomes" id="UP000660668">
    <property type="component" value="Unassembled WGS sequence"/>
</dbReference>
<dbReference type="EMBL" id="JADKPO010000013">
    <property type="protein sequence ID" value="MBF4768350.1"/>
    <property type="molecule type" value="Genomic_DNA"/>
</dbReference>
<dbReference type="Pfam" id="PF03702">
    <property type="entry name" value="AnmK"/>
    <property type="match status" value="1"/>
</dbReference>
<dbReference type="GO" id="GO:0016301">
    <property type="term" value="F:kinase activity"/>
    <property type="evidence" value="ECO:0007669"/>
    <property type="project" value="UniProtKB-KW"/>
</dbReference>
<dbReference type="NCBIfam" id="NF007146">
    <property type="entry name" value="PRK09585.2-6"/>
    <property type="match status" value="1"/>
</dbReference>
<protein>
    <submittedName>
        <fullName evidence="1">Anhydro-N-acetylmuramic acid kinase</fullName>
        <ecNumber evidence="1">2.7.1.170</ecNumber>
    </submittedName>
</protein>
<dbReference type="SUPFAM" id="SSF53067">
    <property type="entry name" value="Actin-like ATPase domain"/>
    <property type="match status" value="1"/>
</dbReference>
<dbReference type="InterPro" id="IPR005338">
    <property type="entry name" value="Anhydro_N_Ac-Mur_kinase"/>
</dbReference>
<keyword evidence="1" id="KW-0808">Transferase</keyword>
<dbReference type="InterPro" id="IPR043129">
    <property type="entry name" value="ATPase_NBD"/>
</dbReference>
<reference evidence="1" key="1">
    <citation type="submission" date="2020-11" db="EMBL/GenBank/DDBJ databases">
        <title>Nocardioides cynanchi sp. nov., isolated from soil of rhizosphere of Cynanchum wilfordii.</title>
        <authorList>
            <person name="Lee J.-S."/>
            <person name="Suh M.K."/>
            <person name="Kim J.-S."/>
        </authorList>
    </citation>
    <scope>NUCLEOTIDE SEQUENCE</scope>
    <source>
        <strain evidence="1">KCTC 19276</strain>
    </source>
</reference>
<dbReference type="PANTHER" id="PTHR30605:SF0">
    <property type="entry name" value="ANHYDRO-N-ACETYLMURAMIC ACID KINASE"/>
    <property type="match status" value="1"/>
</dbReference>
<sequence length="400" mass="41898">MRIVSVSSGTTDALEVGVVDVGLEGSTVTMEVVGTGLEPWPEDLRTALLDVLPPAATTVGAICQLDQMYGVAVAEAVARVQVQLDRPPHLVVSPGRTVFHDIRDGRCYGILQLGQPAWISERTGLPVVSDLRSRDVAGGGLGAPLGSTLDSLWLAGTGGPRVALDLGAIASVSVVGDEGQAVRAWDPGPGTCLLDAAAARVTEGRLNHDVDGALASAGEVRPDLLSVLWEHPHFSGDQQVAFAESFSPGYLDDVLERVPDVSGPDLLATLTELTAATVARALAPYGVMEVVASGRGVANPALMEALRAHLDGVPLVPSGERGIPAEGKEVVLWALLGFLTWHGLPGSTVATGALEPRVLGRITPGLEPLRLPKPATWPPRRLRVVTRQDPEAPEVRQEAW</sequence>
<dbReference type="GO" id="GO:0016773">
    <property type="term" value="F:phosphotransferase activity, alcohol group as acceptor"/>
    <property type="evidence" value="ECO:0007669"/>
    <property type="project" value="InterPro"/>
</dbReference>
<dbReference type="PANTHER" id="PTHR30605">
    <property type="entry name" value="ANHYDRO-N-ACETYLMURAMIC ACID KINASE"/>
    <property type="match status" value="1"/>
</dbReference>
<accession>A0A930VP71</accession>
<gene>
    <name evidence="1" type="ORF">ISU10_11285</name>
</gene>
<comment type="caution">
    <text evidence="1">The sequence shown here is derived from an EMBL/GenBank/DDBJ whole genome shotgun (WGS) entry which is preliminary data.</text>
</comment>
<organism evidence="1 2">
    <name type="scientific">Nocardioides agariphilus</name>
    <dbReference type="NCBI Taxonomy" id="433664"/>
    <lineage>
        <taxon>Bacteria</taxon>
        <taxon>Bacillati</taxon>
        <taxon>Actinomycetota</taxon>
        <taxon>Actinomycetes</taxon>
        <taxon>Propionibacteriales</taxon>
        <taxon>Nocardioidaceae</taxon>
        <taxon>Nocardioides</taxon>
    </lineage>
</organism>
<dbReference type="GO" id="GO:0006040">
    <property type="term" value="P:amino sugar metabolic process"/>
    <property type="evidence" value="ECO:0007669"/>
    <property type="project" value="InterPro"/>
</dbReference>
<evidence type="ECO:0000313" key="2">
    <source>
        <dbReference type="Proteomes" id="UP000660668"/>
    </source>
</evidence>
<proteinExistence type="predicted"/>
<evidence type="ECO:0000313" key="1">
    <source>
        <dbReference type="EMBL" id="MBF4768350.1"/>
    </source>
</evidence>
<dbReference type="RefSeq" id="WP_194696505.1">
    <property type="nucleotide sequence ID" value="NZ_JADKPO010000013.1"/>
</dbReference>
<dbReference type="AlphaFoldDB" id="A0A930VP71"/>
<dbReference type="Gene3D" id="3.30.420.40">
    <property type="match status" value="2"/>
</dbReference>
<name>A0A930VP71_9ACTN</name>
<dbReference type="GO" id="GO:0009254">
    <property type="term" value="P:peptidoglycan turnover"/>
    <property type="evidence" value="ECO:0007669"/>
    <property type="project" value="InterPro"/>
</dbReference>
<keyword evidence="2" id="KW-1185">Reference proteome</keyword>
<keyword evidence="1" id="KW-0418">Kinase</keyword>
<dbReference type="EC" id="2.7.1.170" evidence="1"/>
<dbReference type="GO" id="GO:0005524">
    <property type="term" value="F:ATP binding"/>
    <property type="evidence" value="ECO:0007669"/>
    <property type="project" value="InterPro"/>
</dbReference>